<evidence type="ECO:0000313" key="4">
    <source>
        <dbReference type="EMBL" id="GKU95294.1"/>
    </source>
</evidence>
<dbReference type="EMBL" id="BPVZ01000009">
    <property type="protein sequence ID" value="GKU95294.1"/>
    <property type="molecule type" value="Genomic_DNA"/>
</dbReference>
<comment type="similarity">
    <text evidence="1">Belongs to the remorin family.</text>
</comment>
<dbReference type="InterPro" id="IPR005516">
    <property type="entry name" value="Remorin_C"/>
</dbReference>
<evidence type="ECO:0000256" key="1">
    <source>
        <dbReference type="ARBA" id="ARBA00005711"/>
    </source>
</evidence>
<gene>
    <name evidence="4" type="ORF">SLEP1_g8671</name>
</gene>
<evidence type="ECO:0000259" key="3">
    <source>
        <dbReference type="Pfam" id="PF03763"/>
    </source>
</evidence>
<dbReference type="Pfam" id="PF03763">
    <property type="entry name" value="Remorin_C"/>
    <property type="match status" value="1"/>
</dbReference>
<evidence type="ECO:0000313" key="5">
    <source>
        <dbReference type="Proteomes" id="UP001054252"/>
    </source>
</evidence>
<accession>A0AAV5ICA0</accession>
<dbReference type="PANTHER" id="PTHR31775">
    <property type="entry name" value="OS02G0117200 PROTEIN"/>
    <property type="match status" value="1"/>
</dbReference>
<reference evidence="4 5" key="1">
    <citation type="journal article" date="2021" name="Commun. Biol.">
        <title>The genome of Shorea leprosula (Dipterocarpaceae) highlights the ecological relevance of drought in aseasonal tropical rainforests.</title>
        <authorList>
            <person name="Ng K.K.S."/>
            <person name="Kobayashi M.J."/>
            <person name="Fawcett J.A."/>
            <person name="Hatakeyama M."/>
            <person name="Paape T."/>
            <person name="Ng C.H."/>
            <person name="Ang C.C."/>
            <person name="Tnah L.H."/>
            <person name="Lee C.T."/>
            <person name="Nishiyama T."/>
            <person name="Sese J."/>
            <person name="O'Brien M.J."/>
            <person name="Copetti D."/>
            <person name="Mohd Noor M.I."/>
            <person name="Ong R.C."/>
            <person name="Putra M."/>
            <person name="Sireger I.Z."/>
            <person name="Indrioko S."/>
            <person name="Kosugi Y."/>
            <person name="Izuno A."/>
            <person name="Isagi Y."/>
            <person name="Lee S.L."/>
            <person name="Shimizu K.K."/>
        </authorList>
    </citation>
    <scope>NUCLEOTIDE SEQUENCE [LARGE SCALE GENOMIC DNA]</scope>
    <source>
        <strain evidence="4">214</strain>
    </source>
</reference>
<comment type="caution">
    <text evidence="4">The sequence shown here is derived from an EMBL/GenBank/DDBJ whole genome shotgun (WGS) entry which is preliminary data.</text>
</comment>
<feature type="domain" description="Remorin C-terminal" evidence="3">
    <location>
        <begin position="148"/>
        <end position="254"/>
    </location>
</feature>
<organism evidence="4 5">
    <name type="scientific">Rubroshorea leprosula</name>
    <dbReference type="NCBI Taxonomy" id="152421"/>
    <lineage>
        <taxon>Eukaryota</taxon>
        <taxon>Viridiplantae</taxon>
        <taxon>Streptophyta</taxon>
        <taxon>Embryophyta</taxon>
        <taxon>Tracheophyta</taxon>
        <taxon>Spermatophyta</taxon>
        <taxon>Magnoliopsida</taxon>
        <taxon>eudicotyledons</taxon>
        <taxon>Gunneridae</taxon>
        <taxon>Pentapetalae</taxon>
        <taxon>rosids</taxon>
        <taxon>malvids</taxon>
        <taxon>Malvales</taxon>
        <taxon>Dipterocarpaceae</taxon>
        <taxon>Rubroshorea</taxon>
    </lineage>
</organism>
<evidence type="ECO:0000256" key="2">
    <source>
        <dbReference type="SAM" id="Coils"/>
    </source>
</evidence>
<name>A0AAV5ICA0_9ROSI</name>
<keyword evidence="5" id="KW-1185">Reference proteome</keyword>
<feature type="coiled-coil region" evidence="2">
    <location>
        <begin position="184"/>
        <end position="233"/>
    </location>
</feature>
<dbReference type="PANTHER" id="PTHR31775:SF28">
    <property type="entry name" value="REMORIN-LIKE"/>
    <property type="match status" value="1"/>
</dbReference>
<dbReference type="Proteomes" id="UP001054252">
    <property type="component" value="Unassembled WGS sequence"/>
</dbReference>
<dbReference type="AlphaFoldDB" id="A0AAV5ICA0"/>
<proteinExistence type="inferred from homology"/>
<keyword evidence="2" id="KW-0175">Coiled coil</keyword>
<sequence>MKPTHQSDNLIYQDTTPILYLPQPVNHLADIYKGVSSSSISLSLLFLYIAVGVKLIWDLPESGRKYQSCVPVSWSVLLAKLKEFVMEEEGPEKDEASVPVNEEEDAAQNDIAQEESLIPVPEKVPAAAPEKSSSPIDKDVVLAQLATEKRNALVKAWEENEKAKADNQAHKKICAIGSWEKSKIASVEAELKKIEEELEKKKAEYAEKMKNKIAEMHKEAEEKRAMVEVKRREDFHKIGETAQKFRATGYTPKKFLGCFGY</sequence>
<protein>
    <recommendedName>
        <fullName evidence="3">Remorin C-terminal domain-containing protein</fullName>
    </recommendedName>
</protein>